<dbReference type="InterPro" id="IPR001680">
    <property type="entry name" value="WD40_rpt"/>
</dbReference>
<dbReference type="InterPro" id="IPR043129">
    <property type="entry name" value="ATPase_NBD"/>
</dbReference>
<keyword evidence="7" id="KW-0143">Chaperone</keyword>
<dbReference type="PROSITE" id="PS01036">
    <property type="entry name" value="HSP70_3"/>
    <property type="match status" value="1"/>
</dbReference>
<evidence type="ECO:0000256" key="9">
    <source>
        <dbReference type="SAM" id="MobiDB-lite"/>
    </source>
</evidence>
<feature type="compositionally biased region" description="Pro residues" evidence="9">
    <location>
        <begin position="374"/>
        <end position="396"/>
    </location>
</feature>
<dbReference type="PROSITE" id="PS00678">
    <property type="entry name" value="WD_REPEATS_1"/>
    <property type="match status" value="1"/>
</dbReference>
<feature type="repeat" description="WD" evidence="8">
    <location>
        <begin position="502"/>
        <end position="530"/>
    </location>
</feature>
<comment type="caution">
    <text evidence="10">The sequence shown here is derived from an EMBL/GenBank/DDBJ whole genome shotgun (WGS) entry which is preliminary data.</text>
</comment>
<evidence type="ECO:0000256" key="5">
    <source>
        <dbReference type="ARBA" id="ARBA00022840"/>
    </source>
</evidence>
<dbReference type="Gene3D" id="2.130.10.10">
    <property type="entry name" value="YVTN repeat-like/Quinoprotein amine dehydrogenase"/>
    <property type="match status" value="2"/>
</dbReference>
<dbReference type="Gene3D" id="3.30.420.40">
    <property type="match status" value="2"/>
</dbReference>
<dbReference type="InterPro" id="IPR036322">
    <property type="entry name" value="WD40_repeat_dom_sf"/>
</dbReference>
<protein>
    <recommendedName>
        <fullName evidence="12">Hsp70 family protein</fullName>
    </recommendedName>
</protein>
<keyword evidence="3" id="KW-0677">Repeat</keyword>
<organism evidence="10 11">
    <name type="scientific">Cryptosporangium minutisporangium</name>
    <dbReference type="NCBI Taxonomy" id="113569"/>
    <lineage>
        <taxon>Bacteria</taxon>
        <taxon>Bacillati</taxon>
        <taxon>Actinomycetota</taxon>
        <taxon>Actinomycetes</taxon>
        <taxon>Cryptosporangiales</taxon>
        <taxon>Cryptosporangiaceae</taxon>
        <taxon>Cryptosporangium</taxon>
    </lineage>
</organism>
<evidence type="ECO:0000256" key="4">
    <source>
        <dbReference type="ARBA" id="ARBA00022741"/>
    </source>
</evidence>
<comment type="similarity">
    <text evidence="1">Belongs to the heat shock protein 70 family.</text>
</comment>
<dbReference type="InterPro" id="IPR015943">
    <property type="entry name" value="WD40/YVTN_repeat-like_dom_sf"/>
</dbReference>
<dbReference type="PROSITE" id="PS50082">
    <property type="entry name" value="WD_REPEATS_2"/>
    <property type="match status" value="3"/>
</dbReference>
<sequence>MAAGYRLGVDFGTSNTVAVLAGPDGRLRPLLFDGQQQLPSAVCAVDGVLLVGRTAQHTAQRDPAAFEPHPKRHLIDGSVLLGERGWLLVDVVTSVFRRIADEAARVTGVPAAAGVTYTALDEVVLTHPAVWGGSRRQVLLDAAARVGWHDVRLVAEPLAAAAAFVHDHPDRLPPGATALVYDLGAGTFDATVVRAERDRAYTVLGTDGIPDAGGADIDHAIVASFAATFPQHETTWARLLSPVTVSDRRARWTFLDQVRTAKEILATTASTFVHVPLLDDETVLGREQLDQLTQPLIQRTISTCHAVLRQAGLEPADLHAVFLVGGSTRLPGLTRALHRALGHPPTVVDQPELVVAIGSLHTHRPDTSSAAPHPLAPPPPAPHPPAPSPPPAPAPNPRRRPVRGKWVVIAAIATVVALAGSFGLHRVLSEAGSPSLLRTLVGSEGAGPRMYDSVVFSPDGEQVITAGYQQIWVWETSTGKLLNQLTTQNESGQVGLSGAVISPDGKWVAAGDSDSNVWLWDLTAPNRAYVMPRLHADYVTELAFSPDSRTFVSGGGGGTIHVWDVARKTGDAAGPIDTKVESVHGLAFSRDGKTIAAVGPDDKVRLYDAESRTILGDEIRGTCVTFSPTDDEQLLTGGTGQDMLLWNSGAEEQIGNPFTGNDDEVVAVAFSQDGDRAASAESVGTVRLWDTATRKQIDDPLESNTNDGEATPAVAFSPDGTLLASTSGRGVNIWSIPD</sequence>
<evidence type="ECO:0000256" key="6">
    <source>
        <dbReference type="ARBA" id="ARBA00023016"/>
    </source>
</evidence>
<evidence type="ECO:0000313" key="11">
    <source>
        <dbReference type="Proteomes" id="UP001501676"/>
    </source>
</evidence>
<gene>
    <name evidence="10" type="ORF">GCM10020369_55950</name>
</gene>
<name>A0ABP6T611_9ACTN</name>
<dbReference type="Proteomes" id="UP001501676">
    <property type="component" value="Unassembled WGS sequence"/>
</dbReference>
<dbReference type="Pfam" id="PF00400">
    <property type="entry name" value="WD40"/>
    <property type="match status" value="5"/>
</dbReference>
<dbReference type="PANTHER" id="PTHR44129">
    <property type="entry name" value="WD REPEAT-CONTAINING PROTEIN POP1"/>
    <property type="match status" value="1"/>
</dbReference>
<dbReference type="InterPro" id="IPR019775">
    <property type="entry name" value="WD40_repeat_CS"/>
</dbReference>
<keyword evidence="5" id="KW-0067">ATP-binding</keyword>
<evidence type="ECO:0000313" key="10">
    <source>
        <dbReference type="EMBL" id="GAA3392817.1"/>
    </source>
</evidence>
<evidence type="ECO:0008006" key="12">
    <source>
        <dbReference type="Google" id="ProtNLM"/>
    </source>
</evidence>
<dbReference type="RefSeq" id="WP_345731216.1">
    <property type="nucleotide sequence ID" value="NZ_BAAAYN010000039.1"/>
</dbReference>
<dbReference type="CDD" id="cd00200">
    <property type="entry name" value="WD40"/>
    <property type="match status" value="1"/>
</dbReference>
<evidence type="ECO:0000256" key="7">
    <source>
        <dbReference type="ARBA" id="ARBA00023186"/>
    </source>
</evidence>
<dbReference type="InterPro" id="IPR050349">
    <property type="entry name" value="WD_LIS1/nudF_dynein_reg"/>
</dbReference>
<dbReference type="Pfam" id="PF00012">
    <property type="entry name" value="HSP70"/>
    <property type="match status" value="1"/>
</dbReference>
<feature type="repeat" description="WD" evidence="8">
    <location>
        <begin position="532"/>
        <end position="565"/>
    </location>
</feature>
<proteinExistence type="inferred from homology"/>
<keyword evidence="6" id="KW-0346">Stress response</keyword>
<dbReference type="Gene3D" id="3.90.640.10">
    <property type="entry name" value="Actin, Chain A, domain 4"/>
    <property type="match status" value="1"/>
</dbReference>
<evidence type="ECO:0000256" key="1">
    <source>
        <dbReference type="ARBA" id="ARBA00007381"/>
    </source>
</evidence>
<keyword evidence="2 8" id="KW-0853">WD repeat</keyword>
<dbReference type="EMBL" id="BAAAYN010000039">
    <property type="protein sequence ID" value="GAA3392817.1"/>
    <property type="molecule type" value="Genomic_DNA"/>
</dbReference>
<feature type="region of interest" description="Disordered" evidence="9">
    <location>
        <begin position="363"/>
        <end position="399"/>
    </location>
</feature>
<feature type="region of interest" description="Disordered" evidence="9">
    <location>
        <begin position="698"/>
        <end position="721"/>
    </location>
</feature>
<keyword evidence="11" id="KW-1185">Reference proteome</keyword>
<accession>A0ABP6T611</accession>
<reference evidence="11" key="1">
    <citation type="journal article" date="2019" name="Int. J. Syst. Evol. Microbiol.">
        <title>The Global Catalogue of Microorganisms (GCM) 10K type strain sequencing project: providing services to taxonomists for standard genome sequencing and annotation.</title>
        <authorList>
            <consortium name="The Broad Institute Genomics Platform"/>
            <consortium name="The Broad Institute Genome Sequencing Center for Infectious Disease"/>
            <person name="Wu L."/>
            <person name="Ma J."/>
        </authorList>
    </citation>
    <scope>NUCLEOTIDE SEQUENCE [LARGE SCALE GENOMIC DNA]</scope>
    <source>
        <strain evidence="11">JCM 9458</strain>
    </source>
</reference>
<feature type="repeat" description="WD" evidence="8">
    <location>
        <begin position="658"/>
        <end position="699"/>
    </location>
</feature>
<dbReference type="SMART" id="SM00320">
    <property type="entry name" value="WD40"/>
    <property type="match status" value="7"/>
</dbReference>
<keyword evidence="4" id="KW-0547">Nucleotide-binding</keyword>
<dbReference type="SUPFAM" id="SSF50978">
    <property type="entry name" value="WD40 repeat-like"/>
    <property type="match status" value="1"/>
</dbReference>
<dbReference type="SUPFAM" id="SSF53067">
    <property type="entry name" value="Actin-like ATPase domain"/>
    <property type="match status" value="2"/>
</dbReference>
<dbReference type="PRINTS" id="PR00301">
    <property type="entry name" value="HEATSHOCK70"/>
</dbReference>
<evidence type="ECO:0000256" key="2">
    <source>
        <dbReference type="ARBA" id="ARBA00022574"/>
    </source>
</evidence>
<dbReference type="InterPro" id="IPR013126">
    <property type="entry name" value="Hsp_70_fam"/>
</dbReference>
<evidence type="ECO:0000256" key="3">
    <source>
        <dbReference type="ARBA" id="ARBA00022737"/>
    </source>
</evidence>
<dbReference type="PROSITE" id="PS50294">
    <property type="entry name" value="WD_REPEATS_REGION"/>
    <property type="match status" value="2"/>
</dbReference>
<evidence type="ECO:0000256" key="8">
    <source>
        <dbReference type="PROSITE-ProRule" id="PRU00221"/>
    </source>
</evidence>
<dbReference type="InterPro" id="IPR018181">
    <property type="entry name" value="Heat_shock_70_CS"/>
</dbReference>